<sequence>MQEFLNTYFGNVMAKLPDFYGSILDTLRMTGRAGAIAFVGGLFLGVVLTVTKEGGILQARALYQVLDKIINFFRSIPFIILLAALIPLTRLISGTAIGVEGAIVPLVCGTIPFFARQIELALAEMDPGLVEAALSMGSSPVEIIFRVYLKECIPGIVRAVTITAISLIGLTAMAGAVGAGGLGDFAIRFGYQRNQTDVTLASILVLAGLVSVIQLAGNMAAKKHTH</sequence>
<evidence type="ECO:0000256" key="4">
    <source>
        <dbReference type="ARBA" id="ARBA00022475"/>
    </source>
</evidence>
<evidence type="ECO:0000256" key="7">
    <source>
        <dbReference type="ARBA" id="ARBA00023136"/>
    </source>
</evidence>
<name>A0A1E3AJX8_9FIRM</name>
<evidence type="ECO:0000313" key="11">
    <source>
        <dbReference type="Proteomes" id="UP000094067"/>
    </source>
</evidence>
<evidence type="ECO:0000256" key="6">
    <source>
        <dbReference type="ARBA" id="ARBA00022989"/>
    </source>
</evidence>
<dbReference type="PANTHER" id="PTHR30450:SF1">
    <property type="entry name" value="D-METHIONINE TRANSPORT SYSTEM PERMEASE PROTEIN METI-RELATED"/>
    <property type="match status" value="1"/>
</dbReference>
<dbReference type="CDD" id="cd06261">
    <property type="entry name" value="TM_PBP2"/>
    <property type="match status" value="1"/>
</dbReference>
<dbReference type="Gene3D" id="1.10.3720.10">
    <property type="entry name" value="MetI-like"/>
    <property type="match status" value="1"/>
</dbReference>
<feature type="transmembrane region" description="Helical" evidence="8">
    <location>
        <begin position="156"/>
        <end position="178"/>
    </location>
</feature>
<dbReference type="InterPro" id="IPR051322">
    <property type="entry name" value="AA_ABC_Transporter_Permease"/>
</dbReference>
<organism evidence="10 11">
    <name type="scientific">Eisenbergiella tayi</name>
    <dbReference type="NCBI Taxonomy" id="1432052"/>
    <lineage>
        <taxon>Bacteria</taxon>
        <taxon>Bacillati</taxon>
        <taxon>Bacillota</taxon>
        <taxon>Clostridia</taxon>
        <taxon>Lachnospirales</taxon>
        <taxon>Lachnospiraceae</taxon>
        <taxon>Eisenbergiella</taxon>
    </lineage>
</organism>
<dbReference type="Pfam" id="PF00528">
    <property type="entry name" value="BPD_transp_1"/>
    <property type="match status" value="1"/>
</dbReference>
<dbReference type="EMBL" id="MCGH01000001">
    <property type="protein sequence ID" value="ODM08919.1"/>
    <property type="molecule type" value="Genomic_DNA"/>
</dbReference>
<feature type="transmembrane region" description="Helical" evidence="8">
    <location>
        <begin position="95"/>
        <end position="115"/>
    </location>
</feature>
<dbReference type="InterPro" id="IPR000515">
    <property type="entry name" value="MetI-like"/>
</dbReference>
<evidence type="ECO:0000256" key="8">
    <source>
        <dbReference type="RuleBase" id="RU363032"/>
    </source>
</evidence>
<feature type="transmembrane region" description="Helical" evidence="8">
    <location>
        <begin position="198"/>
        <end position="221"/>
    </location>
</feature>
<dbReference type="GO" id="GO:0048473">
    <property type="term" value="P:D-methionine transmembrane transport"/>
    <property type="evidence" value="ECO:0007669"/>
    <property type="project" value="TreeGrafter"/>
</dbReference>
<evidence type="ECO:0000256" key="3">
    <source>
        <dbReference type="ARBA" id="ARBA00022448"/>
    </source>
</evidence>
<dbReference type="SUPFAM" id="SSF161098">
    <property type="entry name" value="MetI-like"/>
    <property type="match status" value="1"/>
</dbReference>
<proteinExistence type="inferred from homology"/>
<dbReference type="AlphaFoldDB" id="A0A1E3AJX8"/>
<feature type="domain" description="ABC transmembrane type-1" evidence="9">
    <location>
        <begin position="23"/>
        <end position="217"/>
    </location>
</feature>
<dbReference type="PROSITE" id="PS50928">
    <property type="entry name" value="ABC_TM1"/>
    <property type="match status" value="1"/>
</dbReference>
<comment type="subcellular location">
    <subcellularLocation>
        <location evidence="1 8">Cell membrane</location>
        <topology evidence="1 8">Multi-pass membrane protein</topology>
    </subcellularLocation>
</comment>
<keyword evidence="5 8" id="KW-0812">Transmembrane</keyword>
<keyword evidence="3 8" id="KW-0813">Transport</keyword>
<keyword evidence="6 8" id="KW-1133">Transmembrane helix</keyword>
<protein>
    <submittedName>
        <fullName evidence="10">Methionine import system permease protein MetP</fullName>
    </submittedName>
</protein>
<comment type="similarity">
    <text evidence="2">Belongs to the binding-protein-dependent transport system permease family. CysTW subfamily.</text>
</comment>
<dbReference type="InterPro" id="IPR035906">
    <property type="entry name" value="MetI-like_sf"/>
</dbReference>
<dbReference type="Proteomes" id="UP000094067">
    <property type="component" value="Unassembled WGS sequence"/>
</dbReference>
<reference evidence="10 11" key="1">
    <citation type="submission" date="2016-07" db="EMBL/GenBank/DDBJ databases">
        <title>Characterization of isolates of Eisenbergiella tayi derived from blood cultures, using whole genome sequencing.</title>
        <authorList>
            <person name="Burdz T."/>
            <person name="Wiebe D."/>
            <person name="Huynh C."/>
            <person name="Bernard K."/>
        </authorList>
    </citation>
    <scope>NUCLEOTIDE SEQUENCE [LARGE SCALE GENOMIC DNA]</scope>
    <source>
        <strain evidence="10 11">NML 110608</strain>
    </source>
</reference>
<dbReference type="FunFam" id="1.10.3720.10:FF:000002">
    <property type="entry name" value="D-methionine ABC transporter permease MetI"/>
    <property type="match status" value="1"/>
</dbReference>
<keyword evidence="7 8" id="KW-0472">Membrane</keyword>
<feature type="transmembrane region" description="Helical" evidence="8">
    <location>
        <begin position="33"/>
        <end position="51"/>
    </location>
</feature>
<gene>
    <name evidence="10" type="primary">metP_1</name>
    <name evidence="10" type="ORF">BEI61_00548</name>
</gene>
<accession>A0A1E3AJX8</accession>
<evidence type="ECO:0000256" key="1">
    <source>
        <dbReference type="ARBA" id="ARBA00004651"/>
    </source>
</evidence>
<dbReference type="PATRIC" id="fig|1432052.4.peg.613"/>
<evidence type="ECO:0000313" key="10">
    <source>
        <dbReference type="EMBL" id="ODM08919.1"/>
    </source>
</evidence>
<comment type="caution">
    <text evidence="10">The sequence shown here is derived from an EMBL/GenBank/DDBJ whole genome shotgun (WGS) entry which is preliminary data.</text>
</comment>
<evidence type="ECO:0000256" key="5">
    <source>
        <dbReference type="ARBA" id="ARBA00022692"/>
    </source>
</evidence>
<dbReference type="GO" id="GO:0005886">
    <property type="term" value="C:plasma membrane"/>
    <property type="evidence" value="ECO:0007669"/>
    <property type="project" value="UniProtKB-SubCell"/>
</dbReference>
<feature type="transmembrane region" description="Helical" evidence="8">
    <location>
        <begin position="72"/>
        <end position="89"/>
    </location>
</feature>
<keyword evidence="4" id="KW-1003">Cell membrane</keyword>
<evidence type="ECO:0000256" key="2">
    <source>
        <dbReference type="ARBA" id="ARBA00007069"/>
    </source>
</evidence>
<evidence type="ECO:0000259" key="9">
    <source>
        <dbReference type="PROSITE" id="PS50928"/>
    </source>
</evidence>
<dbReference type="PANTHER" id="PTHR30450">
    <property type="entry name" value="ABC TRANSPORTER PERMEASE"/>
    <property type="match status" value="1"/>
</dbReference>
<dbReference type="RefSeq" id="WP_069151144.1">
    <property type="nucleotide sequence ID" value="NZ_MCGH01000001.1"/>
</dbReference>